<evidence type="ECO:0000313" key="2">
    <source>
        <dbReference type="Proteomes" id="UP000777438"/>
    </source>
</evidence>
<evidence type="ECO:0000313" key="1">
    <source>
        <dbReference type="EMBL" id="KAH6880382.1"/>
    </source>
</evidence>
<organism evidence="1 2">
    <name type="scientific">Thelonectria olida</name>
    <dbReference type="NCBI Taxonomy" id="1576542"/>
    <lineage>
        <taxon>Eukaryota</taxon>
        <taxon>Fungi</taxon>
        <taxon>Dikarya</taxon>
        <taxon>Ascomycota</taxon>
        <taxon>Pezizomycotina</taxon>
        <taxon>Sordariomycetes</taxon>
        <taxon>Hypocreomycetidae</taxon>
        <taxon>Hypocreales</taxon>
        <taxon>Nectriaceae</taxon>
        <taxon>Thelonectria</taxon>
    </lineage>
</organism>
<comment type="caution">
    <text evidence="1">The sequence shown here is derived from an EMBL/GenBank/DDBJ whole genome shotgun (WGS) entry which is preliminary data.</text>
</comment>
<dbReference type="AlphaFoldDB" id="A0A9P8VWM9"/>
<dbReference type="EMBL" id="JAGPYM010000026">
    <property type="protein sequence ID" value="KAH6880382.1"/>
    <property type="molecule type" value="Genomic_DNA"/>
</dbReference>
<dbReference type="OrthoDB" id="2520703at2759"/>
<gene>
    <name evidence="1" type="ORF">B0T10DRAFT_519320</name>
</gene>
<proteinExistence type="predicted"/>
<reference evidence="1 2" key="1">
    <citation type="journal article" date="2021" name="Nat. Commun.">
        <title>Genetic determinants of endophytism in the Arabidopsis root mycobiome.</title>
        <authorList>
            <person name="Mesny F."/>
            <person name="Miyauchi S."/>
            <person name="Thiergart T."/>
            <person name="Pickel B."/>
            <person name="Atanasova L."/>
            <person name="Karlsson M."/>
            <person name="Huettel B."/>
            <person name="Barry K.W."/>
            <person name="Haridas S."/>
            <person name="Chen C."/>
            <person name="Bauer D."/>
            <person name="Andreopoulos W."/>
            <person name="Pangilinan J."/>
            <person name="LaButti K."/>
            <person name="Riley R."/>
            <person name="Lipzen A."/>
            <person name="Clum A."/>
            <person name="Drula E."/>
            <person name="Henrissat B."/>
            <person name="Kohler A."/>
            <person name="Grigoriev I.V."/>
            <person name="Martin F.M."/>
            <person name="Hacquard S."/>
        </authorList>
    </citation>
    <scope>NUCLEOTIDE SEQUENCE [LARGE SCALE GENOMIC DNA]</scope>
    <source>
        <strain evidence="1 2">MPI-CAGE-CH-0241</strain>
    </source>
</reference>
<accession>A0A9P8VWM9</accession>
<sequence length="539" mass="61739">MVDTPSESARESQFVSWQLGNLSTELLQHIFGYFCLHCRGALKEPHWAEPESKPEPSAHESSYLDLCHTLFQLCLVSRRLRNVAQPIMYHQFLLGYSDSKIPPKKYSRDRRLTSFIRTVSLRRDLAVLVKTVYFHHTIMFHIQLDDARSAYEHAADVMNTTLPEIWERQNADLEKRRHSQANPQREREFQADATKLWLSLTYQFLQRFLLGTNDDEDRRTLAHPRAAPSNRLQYWKIIANELLTVLIAVLPNLENLISNWESGIAGFSPATMRALGVTTLPLKRLEKMPHSMKWILPFTPGLETLTCNDLEPLSVPLQLKTLGFVVGNLRKEVLERSVAMCGDVLSVFAYEAASRHQSVDHSIGKLVQPCEVVEALGKFRATLTSFHLDLRFGTRQDMDTIMQPMPSLKEFTMLKELFITTNSVYNSNSLEEADGQSLVDLLPPGVVSLALVDPEFPSSKRLQTGLRGLADFKKRNMGQFTQLRRVRCDNKPVFEESCIKDMFSEVGIDLTYDEFPRYSWQYETKPHDLPAHMVLPVAT</sequence>
<name>A0A9P8VWM9_9HYPO</name>
<keyword evidence="2" id="KW-1185">Reference proteome</keyword>
<dbReference type="Proteomes" id="UP000777438">
    <property type="component" value="Unassembled WGS sequence"/>
</dbReference>
<protein>
    <submittedName>
        <fullName evidence="1">Uncharacterized protein</fullName>
    </submittedName>
</protein>